<name>A0AAE0S8T7_9BIVA</name>
<keyword evidence="3 5" id="KW-1133">Transmembrane helix</keyword>
<keyword evidence="7" id="KW-1185">Reference proteome</keyword>
<dbReference type="EMBL" id="JAEAOA010000698">
    <property type="protein sequence ID" value="KAK3587298.1"/>
    <property type="molecule type" value="Genomic_DNA"/>
</dbReference>
<dbReference type="InterPro" id="IPR011701">
    <property type="entry name" value="MFS"/>
</dbReference>
<keyword evidence="4 5" id="KW-0472">Membrane</keyword>
<evidence type="ECO:0000256" key="2">
    <source>
        <dbReference type="ARBA" id="ARBA00022692"/>
    </source>
</evidence>
<dbReference type="Proteomes" id="UP001195483">
    <property type="component" value="Unassembled WGS sequence"/>
</dbReference>
<comment type="subcellular location">
    <subcellularLocation>
        <location evidence="1">Membrane</location>
        <topology evidence="1">Multi-pass membrane protein</topology>
    </subcellularLocation>
</comment>
<feature type="transmembrane region" description="Helical" evidence="5">
    <location>
        <begin position="414"/>
        <end position="435"/>
    </location>
</feature>
<dbReference type="GO" id="GO:0022857">
    <property type="term" value="F:transmembrane transporter activity"/>
    <property type="evidence" value="ECO:0007669"/>
    <property type="project" value="InterPro"/>
</dbReference>
<feature type="transmembrane region" description="Helical" evidence="5">
    <location>
        <begin position="7"/>
        <end position="30"/>
    </location>
</feature>
<reference evidence="6" key="2">
    <citation type="journal article" date="2021" name="Genome Biol. Evol.">
        <title>Developing a high-quality reference genome for a parasitic bivalve with doubly uniparental inheritance (Bivalvia: Unionida).</title>
        <authorList>
            <person name="Smith C.H."/>
        </authorList>
    </citation>
    <scope>NUCLEOTIDE SEQUENCE</scope>
    <source>
        <strain evidence="6">CHS0354</strain>
        <tissue evidence="6">Mantle</tissue>
    </source>
</reference>
<evidence type="ECO:0000313" key="6">
    <source>
        <dbReference type="EMBL" id="KAK3587298.1"/>
    </source>
</evidence>
<dbReference type="InterPro" id="IPR036259">
    <property type="entry name" value="MFS_trans_sf"/>
</dbReference>
<feature type="transmembrane region" description="Helical" evidence="5">
    <location>
        <begin position="338"/>
        <end position="360"/>
    </location>
</feature>
<feature type="transmembrane region" description="Helical" evidence="5">
    <location>
        <begin position="372"/>
        <end position="394"/>
    </location>
</feature>
<dbReference type="SUPFAM" id="SSF103473">
    <property type="entry name" value="MFS general substrate transporter"/>
    <property type="match status" value="1"/>
</dbReference>
<accession>A0AAE0S8T7</accession>
<evidence type="ECO:0000313" key="7">
    <source>
        <dbReference type="Proteomes" id="UP001195483"/>
    </source>
</evidence>
<protein>
    <recommendedName>
        <fullName evidence="8">Major facilitator superfamily (MFS) profile domain-containing protein</fullName>
    </recommendedName>
</protein>
<sequence>MKISKTMVLRITAMIVGCLGMAIAGSVYAFGAYANAVKATFNYTQSDIEMFASLGNFGISVGFPAGFLFERFGSRWTSFVGLLISTLGFMLLWSTTLMKEFYHDHSYLQYIYWFVGGFGAVFLYISSLTTNMENFHPKHRGKVIGLLDASFSAGPALIALIYGISFKNGHETDEQNQDLKGFYLMSAILFAVIAGLGVLSLKHYGYEEEEEKSKTGVDEAEKEELTAHSSNENVTGLKLLRKFSFQFIFWAYIFCAGLQLMYNINITAYLKSFDLEHYSTMFTTLNPIFQVVSKFIVGFLSDAIVHKVPRIGVLFAFNILQTIILVICIFFADNIVVLYISLVGIGMPNGALWCLTPTMLSEYYGMKYFGRNWGSVMLGNAFGGLAIQKAYGWIYDSSITKEGETTCYGLQCFTWSFAMAAVLSFCSCIFNMGVLERELTRRSGAKMLTKSGSLSENEMCCRKKKHHLTEYL</sequence>
<evidence type="ECO:0000256" key="4">
    <source>
        <dbReference type="ARBA" id="ARBA00023136"/>
    </source>
</evidence>
<evidence type="ECO:0000256" key="5">
    <source>
        <dbReference type="SAM" id="Phobius"/>
    </source>
</evidence>
<feature type="transmembrane region" description="Helical" evidence="5">
    <location>
        <begin position="312"/>
        <end position="332"/>
    </location>
</feature>
<proteinExistence type="predicted"/>
<evidence type="ECO:0000256" key="1">
    <source>
        <dbReference type="ARBA" id="ARBA00004141"/>
    </source>
</evidence>
<feature type="transmembrane region" description="Helical" evidence="5">
    <location>
        <begin position="143"/>
        <end position="162"/>
    </location>
</feature>
<gene>
    <name evidence="6" type="ORF">CHS0354_011277</name>
</gene>
<feature type="transmembrane region" description="Helical" evidence="5">
    <location>
        <begin position="50"/>
        <end position="69"/>
    </location>
</feature>
<feature type="transmembrane region" description="Helical" evidence="5">
    <location>
        <begin position="110"/>
        <end position="131"/>
    </location>
</feature>
<reference evidence="6" key="1">
    <citation type="journal article" date="2021" name="Genome Biol. Evol.">
        <title>A High-Quality Reference Genome for a Parasitic Bivalve with Doubly Uniparental Inheritance (Bivalvia: Unionida).</title>
        <authorList>
            <person name="Smith C.H."/>
        </authorList>
    </citation>
    <scope>NUCLEOTIDE SEQUENCE</scope>
    <source>
        <strain evidence="6">CHS0354</strain>
    </source>
</reference>
<dbReference type="GO" id="GO:0016020">
    <property type="term" value="C:membrane"/>
    <property type="evidence" value="ECO:0007669"/>
    <property type="project" value="UniProtKB-SubCell"/>
</dbReference>
<dbReference type="Gene3D" id="1.20.1250.20">
    <property type="entry name" value="MFS general substrate transporter like domains"/>
    <property type="match status" value="2"/>
</dbReference>
<dbReference type="PANTHER" id="PTHR21576:SF158">
    <property type="entry name" value="RIBOSOMAL RNA-PROCESSING PROTEIN 12-LIKE CONSERVED DOMAIN-CONTAINING PROTEIN"/>
    <property type="match status" value="1"/>
</dbReference>
<keyword evidence="2 5" id="KW-0812">Transmembrane</keyword>
<feature type="transmembrane region" description="Helical" evidence="5">
    <location>
        <begin position="247"/>
        <end position="268"/>
    </location>
</feature>
<reference evidence="6" key="3">
    <citation type="submission" date="2023-05" db="EMBL/GenBank/DDBJ databases">
        <authorList>
            <person name="Smith C.H."/>
        </authorList>
    </citation>
    <scope>NUCLEOTIDE SEQUENCE</scope>
    <source>
        <strain evidence="6">CHS0354</strain>
        <tissue evidence="6">Mantle</tissue>
    </source>
</reference>
<comment type="caution">
    <text evidence="6">The sequence shown here is derived from an EMBL/GenBank/DDBJ whole genome shotgun (WGS) entry which is preliminary data.</text>
</comment>
<dbReference type="AlphaFoldDB" id="A0AAE0S8T7"/>
<evidence type="ECO:0008006" key="8">
    <source>
        <dbReference type="Google" id="ProtNLM"/>
    </source>
</evidence>
<feature type="transmembrane region" description="Helical" evidence="5">
    <location>
        <begin position="76"/>
        <end position="98"/>
    </location>
</feature>
<evidence type="ECO:0000256" key="3">
    <source>
        <dbReference type="ARBA" id="ARBA00022989"/>
    </source>
</evidence>
<feature type="transmembrane region" description="Helical" evidence="5">
    <location>
        <begin position="288"/>
        <end position="305"/>
    </location>
</feature>
<dbReference type="Pfam" id="PF07690">
    <property type="entry name" value="MFS_1"/>
    <property type="match status" value="1"/>
</dbReference>
<dbReference type="PANTHER" id="PTHR21576">
    <property type="entry name" value="UNCHARACTERIZED NODULIN-LIKE PROTEIN"/>
    <property type="match status" value="1"/>
</dbReference>
<organism evidence="6 7">
    <name type="scientific">Potamilus streckersoni</name>
    <dbReference type="NCBI Taxonomy" id="2493646"/>
    <lineage>
        <taxon>Eukaryota</taxon>
        <taxon>Metazoa</taxon>
        <taxon>Spiralia</taxon>
        <taxon>Lophotrochozoa</taxon>
        <taxon>Mollusca</taxon>
        <taxon>Bivalvia</taxon>
        <taxon>Autobranchia</taxon>
        <taxon>Heteroconchia</taxon>
        <taxon>Palaeoheterodonta</taxon>
        <taxon>Unionida</taxon>
        <taxon>Unionoidea</taxon>
        <taxon>Unionidae</taxon>
        <taxon>Ambleminae</taxon>
        <taxon>Lampsilini</taxon>
        <taxon>Potamilus</taxon>
    </lineage>
</organism>
<feature type="transmembrane region" description="Helical" evidence="5">
    <location>
        <begin position="182"/>
        <end position="201"/>
    </location>
</feature>